<evidence type="ECO:0000313" key="14">
    <source>
        <dbReference type="Proteomes" id="UP000177947"/>
    </source>
</evidence>
<dbReference type="GO" id="GO:0051301">
    <property type="term" value="P:cell division"/>
    <property type="evidence" value="ECO:0007669"/>
    <property type="project" value="UniProtKB-KW"/>
</dbReference>
<keyword evidence="9 10" id="KW-0961">Cell wall biogenesis/degradation</keyword>
<dbReference type="GO" id="GO:0008360">
    <property type="term" value="P:regulation of cell shape"/>
    <property type="evidence" value="ECO:0007669"/>
    <property type="project" value="UniProtKB-KW"/>
</dbReference>
<protein>
    <recommendedName>
        <fullName evidence="10">UDP-N-acetylglucosamine--N-acetylmuramyl-(pentapeptide) pyrophosphoryl-undecaprenol N-acetylglucosamine transferase</fullName>
        <ecNumber evidence="10">2.4.1.227</ecNumber>
    </recommendedName>
    <alternativeName>
        <fullName evidence="10">Undecaprenyl-PP-MurNAc-pentapeptide-UDPGlcNAc GlcNAc transferase</fullName>
    </alternativeName>
</protein>
<proteinExistence type="inferred from homology"/>
<comment type="pathway">
    <text evidence="10">Cell wall biogenesis; peptidoglycan biosynthesis.</text>
</comment>
<organism evidence="13 14">
    <name type="scientific">Candidatus Azambacteria bacterium RIFCSPLOWO2_01_FULL_37_9</name>
    <dbReference type="NCBI Taxonomy" id="1797297"/>
    <lineage>
        <taxon>Bacteria</taxon>
        <taxon>Candidatus Azamiibacteriota</taxon>
    </lineage>
</organism>
<keyword evidence="1 10" id="KW-1003">Cell membrane</keyword>
<name>A0A1F5C5N4_9BACT</name>
<comment type="caution">
    <text evidence="13">The sequence shown here is derived from an EMBL/GenBank/DDBJ whole genome shotgun (WGS) entry which is preliminary data.</text>
</comment>
<dbReference type="UniPathway" id="UPA00219"/>
<reference evidence="13 14" key="1">
    <citation type="journal article" date="2016" name="Nat. Commun.">
        <title>Thousands of microbial genomes shed light on interconnected biogeochemical processes in an aquifer system.</title>
        <authorList>
            <person name="Anantharaman K."/>
            <person name="Brown C.T."/>
            <person name="Hug L.A."/>
            <person name="Sharon I."/>
            <person name="Castelle C.J."/>
            <person name="Probst A.J."/>
            <person name="Thomas B.C."/>
            <person name="Singh A."/>
            <person name="Wilkins M.J."/>
            <person name="Karaoz U."/>
            <person name="Brodie E.L."/>
            <person name="Williams K.H."/>
            <person name="Hubbard S.S."/>
            <person name="Banfield J.F."/>
        </authorList>
    </citation>
    <scope>NUCLEOTIDE SEQUENCE [LARGE SCALE GENOMIC DNA]</scope>
</reference>
<dbReference type="SUPFAM" id="SSF53756">
    <property type="entry name" value="UDP-Glycosyltransferase/glycogen phosphorylase"/>
    <property type="match status" value="1"/>
</dbReference>
<comment type="caution">
    <text evidence="10">Lacks conserved residue(s) required for the propagation of feature annotation.</text>
</comment>
<evidence type="ECO:0000259" key="12">
    <source>
        <dbReference type="Pfam" id="PF04101"/>
    </source>
</evidence>
<dbReference type="InterPro" id="IPR006009">
    <property type="entry name" value="GlcNAc_MurG"/>
</dbReference>
<feature type="binding site" evidence="10">
    <location>
        <position position="172"/>
    </location>
    <ligand>
        <name>UDP-N-acetyl-alpha-D-glucosamine</name>
        <dbReference type="ChEBI" id="CHEBI:57705"/>
    </ligand>
</feature>
<dbReference type="Pfam" id="PF04101">
    <property type="entry name" value="Glyco_tran_28_C"/>
    <property type="match status" value="1"/>
</dbReference>
<dbReference type="Gene3D" id="3.40.50.2000">
    <property type="entry name" value="Glycogen Phosphorylase B"/>
    <property type="match status" value="2"/>
</dbReference>
<keyword evidence="3 10" id="KW-0328">Glycosyltransferase</keyword>
<dbReference type="GO" id="GO:0051991">
    <property type="term" value="F:UDP-N-acetyl-D-glucosamine:N-acetylmuramoyl-L-alanyl-D-glutamyl-meso-2,6-diaminopimelyl-D-alanyl-D-alanine-diphosphoundecaprenol 4-beta-N-acetylglucosaminlytransferase activity"/>
    <property type="evidence" value="ECO:0007669"/>
    <property type="project" value="RHEA"/>
</dbReference>
<comment type="function">
    <text evidence="10">Cell wall formation. Catalyzes the transfer of a GlcNAc subunit on undecaprenyl-pyrophosphoryl-MurNAc-pentapeptide (lipid intermediate I) to form undecaprenyl-pyrophosphoryl-MurNAc-(pentapeptide)GlcNAc (lipid intermediate II).</text>
</comment>
<dbReference type="CDD" id="cd03785">
    <property type="entry name" value="GT28_MurG"/>
    <property type="match status" value="1"/>
</dbReference>
<dbReference type="InterPro" id="IPR004276">
    <property type="entry name" value="GlycoTrans_28_N"/>
</dbReference>
<comment type="subcellular location">
    <subcellularLocation>
        <location evidence="10">Cell membrane</location>
        <topology evidence="10">Peripheral membrane protein</topology>
        <orientation evidence="10">Cytoplasmic side</orientation>
    </subcellularLocation>
</comment>
<comment type="catalytic activity">
    <reaction evidence="10">
        <text>di-trans,octa-cis-undecaprenyl diphospho-N-acetyl-alpha-D-muramoyl-L-alanyl-D-glutamyl-meso-2,6-diaminopimeloyl-D-alanyl-D-alanine + UDP-N-acetyl-alpha-D-glucosamine = di-trans,octa-cis-undecaprenyl diphospho-[N-acetyl-alpha-D-glucosaminyl-(1-&gt;4)]-N-acetyl-alpha-D-muramoyl-L-alanyl-D-glutamyl-meso-2,6-diaminopimeloyl-D-alanyl-D-alanine + UDP + H(+)</text>
        <dbReference type="Rhea" id="RHEA:31227"/>
        <dbReference type="ChEBI" id="CHEBI:15378"/>
        <dbReference type="ChEBI" id="CHEBI:57705"/>
        <dbReference type="ChEBI" id="CHEBI:58223"/>
        <dbReference type="ChEBI" id="CHEBI:61387"/>
        <dbReference type="ChEBI" id="CHEBI:61388"/>
        <dbReference type="EC" id="2.4.1.227"/>
    </reaction>
</comment>
<gene>
    <name evidence="10" type="primary">murG</name>
    <name evidence="13" type="ORF">A2907_02030</name>
</gene>
<dbReference type="PANTHER" id="PTHR21015:SF27">
    <property type="entry name" value="UDP-N-ACETYLGLUCOSAMINE--N-ACETYLMURAMYL-(PENTAPEPTIDE) PYROPHOSPHORYL-UNDECAPRENOL N-ACETYLGLUCOSAMINE TRANSFERASE"/>
    <property type="match status" value="1"/>
</dbReference>
<dbReference type="GO" id="GO:0005975">
    <property type="term" value="P:carbohydrate metabolic process"/>
    <property type="evidence" value="ECO:0007669"/>
    <property type="project" value="InterPro"/>
</dbReference>
<dbReference type="GO" id="GO:0050511">
    <property type="term" value="F:undecaprenyldiphospho-muramoylpentapeptide beta-N-acetylglucosaminyltransferase activity"/>
    <property type="evidence" value="ECO:0007669"/>
    <property type="project" value="UniProtKB-UniRule"/>
</dbReference>
<keyword evidence="8 10" id="KW-0131">Cell cycle</keyword>
<keyword evidence="7 10" id="KW-0472">Membrane</keyword>
<keyword evidence="6 10" id="KW-0573">Peptidoglycan synthesis</keyword>
<dbReference type="NCBIfam" id="TIGR01133">
    <property type="entry name" value="murG"/>
    <property type="match status" value="1"/>
</dbReference>
<evidence type="ECO:0000256" key="6">
    <source>
        <dbReference type="ARBA" id="ARBA00022984"/>
    </source>
</evidence>
<dbReference type="GO" id="GO:0005886">
    <property type="term" value="C:plasma membrane"/>
    <property type="evidence" value="ECO:0007669"/>
    <property type="project" value="UniProtKB-SubCell"/>
</dbReference>
<dbReference type="Pfam" id="PF03033">
    <property type="entry name" value="Glyco_transf_28"/>
    <property type="match status" value="1"/>
</dbReference>
<evidence type="ECO:0000313" key="13">
    <source>
        <dbReference type="EMBL" id="OGD38182.1"/>
    </source>
</evidence>
<comment type="similarity">
    <text evidence="10">Belongs to the glycosyltransferase 28 family. MurG subfamily.</text>
</comment>
<evidence type="ECO:0000256" key="7">
    <source>
        <dbReference type="ARBA" id="ARBA00023136"/>
    </source>
</evidence>
<evidence type="ECO:0000256" key="8">
    <source>
        <dbReference type="ARBA" id="ARBA00023306"/>
    </source>
</evidence>
<keyword evidence="4 10" id="KW-0808">Transferase</keyword>
<dbReference type="GO" id="GO:0071555">
    <property type="term" value="P:cell wall organization"/>
    <property type="evidence" value="ECO:0007669"/>
    <property type="project" value="UniProtKB-KW"/>
</dbReference>
<dbReference type="AlphaFoldDB" id="A0A1F5C5N4"/>
<dbReference type="GO" id="GO:0009252">
    <property type="term" value="P:peptidoglycan biosynthetic process"/>
    <property type="evidence" value="ECO:0007669"/>
    <property type="project" value="UniProtKB-UniRule"/>
</dbReference>
<feature type="domain" description="Glycosyltransferase family 28 N-terminal" evidence="11">
    <location>
        <begin position="3"/>
        <end position="149"/>
    </location>
</feature>
<accession>A0A1F5C5N4</accession>
<evidence type="ECO:0000256" key="3">
    <source>
        <dbReference type="ARBA" id="ARBA00022676"/>
    </source>
</evidence>
<dbReference type="EC" id="2.4.1.227" evidence="10"/>
<evidence type="ECO:0000256" key="2">
    <source>
        <dbReference type="ARBA" id="ARBA00022618"/>
    </source>
</evidence>
<evidence type="ECO:0000256" key="9">
    <source>
        <dbReference type="ARBA" id="ARBA00023316"/>
    </source>
</evidence>
<keyword evidence="5 10" id="KW-0133">Cell shape</keyword>
<evidence type="ECO:0000256" key="4">
    <source>
        <dbReference type="ARBA" id="ARBA00022679"/>
    </source>
</evidence>
<evidence type="ECO:0000259" key="11">
    <source>
        <dbReference type="Pfam" id="PF03033"/>
    </source>
</evidence>
<dbReference type="EMBL" id="MEYQ01000052">
    <property type="protein sequence ID" value="OGD38182.1"/>
    <property type="molecule type" value="Genomic_DNA"/>
</dbReference>
<evidence type="ECO:0000256" key="10">
    <source>
        <dbReference type="HAMAP-Rule" id="MF_00033"/>
    </source>
</evidence>
<dbReference type="PANTHER" id="PTHR21015">
    <property type="entry name" value="UDP-N-ACETYLGLUCOSAMINE--N-ACETYLMURAMYL-(PENTAPEPTIDE) PYROPHOSPHORYL-UNDECAPRENOL N-ACETYLGLUCOSAMINE TRANSFERASE 1"/>
    <property type="match status" value="1"/>
</dbReference>
<dbReference type="InterPro" id="IPR007235">
    <property type="entry name" value="Glyco_trans_28_C"/>
</dbReference>
<dbReference type="HAMAP" id="MF_00033">
    <property type="entry name" value="MurG"/>
    <property type="match status" value="1"/>
</dbReference>
<evidence type="ECO:0000256" key="5">
    <source>
        <dbReference type="ARBA" id="ARBA00022960"/>
    </source>
</evidence>
<feature type="domain" description="Glycosyl transferase family 28 C-terminal" evidence="12">
    <location>
        <begin position="196"/>
        <end position="357"/>
    </location>
</feature>
<feature type="binding site" evidence="10">
    <location>
        <begin position="10"/>
        <end position="12"/>
    </location>
    <ligand>
        <name>UDP-N-acetyl-alpha-D-glucosamine</name>
        <dbReference type="ChEBI" id="CHEBI:57705"/>
    </ligand>
</feature>
<dbReference type="Proteomes" id="UP000177947">
    <property type="component" value="Unassembled WGS sequence"/>
</dbReference>
<keyword evidence="2 10" id="KW-0132">Cell division</keyword>
<feature type="binding site" evidence="10">
    <location>
        <position position="305"/>
    </location>
    <ligand>
        <name>UDP-N-acetyl-alpha-D-glucosamine</name>
        <dbReference type="ChEBI" id="CHEBI:57705"/>
    </ligand>
</feature>
<sequence length="374" mass="41960">MRIALTGGGTGGHLFPLIAVVKQLKNIALERGIYDLDIRFYGPKTKDEFLYAALAEENIKFEPIMSGKLRRYFSFQNPIDLIKLIIGLFQAQWKLFRFMPDIIFSKGGYGSLPIVVIGWLFKIPIIIHESDSIPGLINKISSKFAKKIAVAFPSASKYFNESKMAILGNPTRENLKEGSIDEAKRIFSLKGDKPLILILGGSQGARAINDLVMTTLEDILLRYEIILVCGEKNYKDLYNESEARLKSDQKSYFHLLPFLGENLKHAYAGANLIISRAGAGSIFEIAYLAKPSILIPLPNSAQDHQLENAYEYSKFGATIVMEQQNMTPHLFLNNIAHILNDETIIRKMSADAEKFATPQAARKIAEEVFYFGEL</sequence>
<feature type="binding site" evidence="10">
    <location>
        <position position="202"/>
    </location>
    <ligand>
        <name>UDP-N-acetyl-alpha-D-glucosamine</name>
        <dbReference type="ChEBI" id="CHEBI:57705"/>
    </ligand>
</feature>
<evidence type="ECO:0000256" key="1">
    <source>
        <dbReference type="ARBA" id="ARBA00022475"/>
    </source>
</evidence>